<feature type="transmembrane region" description="Helical" evidence="1">
    <location>
        <begin position="151"/>
        <end position="171"/>
    </location>
</feature>
<protein>
    <submittedName>
        <fullName evidence="2">Uncharacterized protein</fullName>
    </submittedName>
</protein>
<dbReference type="RefSeq" id="WP_149402521.1">
    <property type="nucleotide sequence ID" value="NZ_BIXY01000046.1"/>
</dbReference>
<keyword evidence="1" id="KW-1133">Transmembrane helix</keyword>
<keyword evidence="3" id="KW-1185">Reference proteome</keyword>
<reference evidence="2 3" key="1">
    <citation type="submission" date="2019-01" db="EMBL/GenBank/DDBJ databases">
        <title>Draft genome sequence of Dictyobacter sp. Uno17.</title>
        <authorList>
            <person name="Wang C.M."/>
            <person name="Zheng Y."/>
            <person name="Sakai Y."/>
            <person name="Abe K."/>
            <person name="Yokota A."/>
            <person name="Yabe S."/>
        </authorList>
    </citation>
    <scope>NUCLEOTIDE SEQUENCE [LARGE SCALE GENOMIC DNA]</scope>
    <source>
        <strain evidence="2 3">Uno17</strain>
    </source>
</reference>
<name>A0A5A5TDH4_9CHLR</name>
<proteinExistence type="predicted"/>
<comment type="caution">
    <text evidence="2">The sequence shown here is derived from an EMBL/GenBank/DDBJ whole genome shotgun (WGS) entry which is preliminary data.</text>
</comment>
<dbReference type="EMBL" id="BIXY01000046">
    <property type="protein sequence ID" value="GCF09591.1"/>
    <property type="molecule type" value="Genomic_DNA"/>
</dbReference>
<organism evidence="2 3">
    <name type="scientific">Dictyobacter arantiisoli</name>
    <dbReference type="NCBI Taxonomy" id="2014874"/>
    <lineage>
        <taxon>Bacteria</taxon>
        <taxon>Bacillati</taxon>
        <taxon>Chloroflexota</taxon>
        <taxon>Ktedonobacteria</taxon>
        <taxon>Ktedonobacterales</taxon>
        <taxon>Dictyobacteraceae</taxon>
        <taxon>Dictyobacter</taxon>
    </lineage>
</organism>
<keyword evidence="1" id="KW-0812">Transmembrane</keyword>
<accession>A0A5A5TDH4</accession>
<dbReference type="SUPFAM" id="SSF82171">
    <property type="entry name" value="DPP6 N-terminal domain-like"/>
    <property type="match status" value="1"/>
</dbReference>
<sequence length="534" mass="59578">MKDRYPDLYSSSFPLCAQSARCIQMLAELDALQYASGGISGNYNENSQDSKQIMQLAEHVHFCPTCQKALAVARKTQDWQRHILHNVLIEDEVSVPSTTSSILESLRAEPLPDAFTPHKVFPAIHTPLHTDIWEKNLREEGTAPMYGHSKWSVISALTVAVVLVIASLQIFTHAENIAFTQNPSSNVAKRPVAATALSASVRTTTSLHKDKNWSSVLMAYHSMDGKRLIVDNYNLSARKSTQLLSSSPTTVVDGVSHAGDDFVYHAYDQVRQQTIYVLLSGSRYSFPGRGLNAIWSTDDTSLFVAREDGLLWKVNVKDQHASQIKHFGAIRIDKLAFYRNHFLYYVYQKTLYRINVDIVGSQVEAIVFNASSMTFWMDPVSENIYYVKGIGVHKKVYVHQSYKYPVQDFSLHLDGTPIGYTKEASNMWSLLYVDWEEDTARFTIKKASSKQPVLEAIVDDGTQELCYGTMIIGSVCDDSIALSPTGTGMVVGGMSAGHTYQLWSVDLSTKTRRVFSIAPGQGFVQLIGWDKLAA</sequence>
<evidence type="ECO:0000313" key="3">
    <source>
        <dbReference type="Proteomes" id="UP000322530"/>
    </source>
</evidence>
<evidence type="ECO:0000256" key="1">
    <source>
        <dbReference type="SAM" id="Phobius"/>
    </source>
</evidence>
<dbReference type="OrthoDB" id="153731at2"/>
<dbReference type="Proteomes" id="UP000322530">
    <property type="component" value="Unassembled WGS sequence"/>
</dbReference>
<keyword evidence="1" id="KW-0472">Membrane</keyword>
<dbReference type="AlphaFoldDB" id="A0A5A5TDH4"/>
<evidence type="ECO:0000313" key="2">
    <source>
        <dbReference type="EMBL" id="GCF09591.1"/>
    </source>
</evidence>
<gene>
    <name evidence="2" type="ORF">KDI_31550</name>
</gene>